<dbReference type="InterPro" id="IPR020845">
    <property type="entry name" value="AMP-binding_CS"/>
</dbReference>
<evidence type="ECO:0000259" key="2">
    <source>
        <dbReference type="Pfam" id="PF13193"/>
    </source>
</evidence>
<dbReference type="InterPro" id="IPR000873">
    <property type="entry name" value="AMP-dep_synth/lig_dom"/>
</dbReference>
<gene>
    <name evidence="3" type="ORF">OKA104_LOCUS43608</name>
</gene>
<sequence length="459" mass="51858">MVGGVYCPLSPRDPQHRLHALTQQTQSRLVLIHWLSKMNFNDDILAIDIQSIAANNDIVSDIDIDRLSSIAITPNDIAYVIFTSGSTGIPKAVQIRHENFTRYMYSFVSVSTLNEDDVAVQMSRSSFDVHLQQIVGVLLIGATLIMLRARGMTDFDYLADVLNKKQITYLNTAPVLFQSFFSYLSQYKKTYVVKYLRSLCSGGEAFASKLIDLIRESNIPNYTLWNLYGPAETTITSTLHLVDTGVATKCIPIGRSLCNYRCLILNEFLQNTSVNQEGELFVGGGGVFAGYLGRDDLTAKALVEIDYELFYRTGDLVTSDNNGLLHYQGRKDHQIKLHGQRIELSEIERCLLNTFISACVVIKWNDDHLAAYVQSSSHINEEQLRQHCRSHLPPHMIPSIFIILEELPLNQNGKVDRKLLPPPHFSFVPLTNSTELLLPTSDIEYWWSFNNYHATISSI</sequence>
<dbReference type="Pfam" id="PF00501">
    <property type="entry name" value="AMP-binding"/>
    <property type="match status" value="1"/>
</dbReference>
<organism evidence="3 4">
    <name type="scientific">Adineta steineri</name>
    <dbReference type="NCBI Taxonomy" id="433720"/>
    <lineage>
        <taxon>Eukaryota</taxon>
        <taxon>Metazoa</taxon>
        <taxon>Spiralia</taxon>
        <taxon>Gnathifera</taxon>
        <taxon>Rotifera</taxon>
        <taxon>Eurotatoria</taxon>
        <taxon>Bdelloidea</taxon>
        <taxon>Adinetida</taxon>
        <taxon>Adinetidae</taxon>
        <taxon>Adineta</taxon>
    </lineage>
</organism>
<evidence type="ECO:0000313" key="4">
    <source>
        <dbReference type="Proteomes" id="UP000663881"/>
    </source>
</evidence>
<dbReference type="Gene3D" id="3.30.300.30">
    <property type="match status" value="1"/>
</dbReference>
<dbReference type="PANTHER" id="PTHR45527">
    <property type="entry name" value="NONRIBOSOMAL PEPTIDE SYNTHETASE"/>
    <property type="match status" value="1"/>
</dbReference>
<dbReference type="InterPro" id="IPR045851">
    <property type="entry name" value="AMP-bd_C_sf"/>
</dbReference>
<feature type="domain" description="AMP-dependent synthetase/ligase" evidence="1">
    <location>
        <begin position="1"/>
        <end position="292"/>
    </location>
</feature>
<evidence type="ECO:0000259" key="1">
    <source>
        <dbReference type="Pfam" id="PF00501"/>
    </source>
</evidence>
<reference evidence="3" key="1">
    <citation type="submission" date="2021-02" db="EMBL/GenBank/DDBJ databases">
        <authorList>
            <person name="Nowell W R."/>
        </authorList>
    </citation>
    <scope>NUCLEOTIDE SEQUENCE</scope>
</reference>
<evidence type="ECO:0000313" key="3">
    <source>
        <dbReference type="EMBL" id="CAF4251194.1"/>
    </source>
</evidence>
<dbReference type="GO" id="GO:0044550">
    <property type="term" value="P:secondary metabolite biosynthetic process"/>
    <property type="evidence" value="ECO:0007669"/>
    <property type="project" value="TreeGrafter"/>
</dbReference>
<dbReference type="Pfam" id="PF13193">
    <property type="entry name" value="AMP-binding_C"/>
    <property type="match status" value="1"/>
</dbReference>
<comment type="caution">
    <text evidence="3">The sequence shown here is derived from an EMBL/GenBank/DDBJ whole genome shotgun (WGS) entry which is preliminary data.</text>
</comment>
<dbReference type="SUPFAM" id="SSF56801">
    <property type="entry name" value="Acetyl-CoA synthetase-like"/>
    <property type="match status" value="1"/>
</dbReference>
<dbReference type="GO" id="GO:0031177">
    <property type="term" value="F:phosphopantetheine binding"/>
    <property type="evidence" value="ECO:0007669"/>
    <property type="project" value="TreeGrafter"/>
</dbReference>
<dbReference type="Proteomes" id="UP000663881">
    <property type="component" value="Unassembled WGS sequence"/>
</dbReference>
<dbReference type="GO" id="GO:0005737">
    <property type="term" value="C:cytoplasm"/>
    <property type="evidence" value="ECO:0007669"/>
    <property type="project" value="TreeGrafter"/>
</dbReference>
<dbReference type="EMBL" id="CAJOAY010012402">
    <property type="protein sequence ID" value="CAF4251194.1"/>
    <property type="molecule type" value="Genomic_DNA"/>
</dbReference>
<name>A0A820EMU2_9BILA</name>
<protein>
    <recommendedName>
        <fullName evidence="5">AMP-dependent synthetase/ligase domain-containing protein</fullName>
    </recommendedName>
</protein>
<dbReference type="GO" id="GO:0043041">
    <property type="term" value="P:amino acid activation for nonribosomal peptide biosynthetic process"/>
    <property type="evidence" value="ECO:0007669"/>
    <property type="project" value="TreeGrafter"/>
</dbReference>
<dbReference type="InterPro" id="IPR042099">
    <property type="entry name" value="ANL_N_sf"/>
</dbReference>
<dbReference type="Gene3D" id="3.40.50.12780">
    <property type="entry name" value="N-terminal domain of ligase-like"/>
    <property type="match status" value="1"/>
</dbReference>
<accession>A0A820EMU2</accession>
<dbReference type="InterPro" id="IPR025110">
    <property type="entry name" value="AMP-bd_C"/>
</dbReference>
<dbReference type="PROSITE" id="PS00455">
    <property type="entry name" value="AMP_BINDING"/>
    <property type="match status" value="1"/>
</dbReference>
<feature type="domain" description="AMP-binding enzyme C-terminal" evidence="2">
    <location>
        <begin position="358"/>
        <end position="414"/>
    </location>
</feature>
<dbReference type="AlphaFoldDB" id="A0A820EMU2"/>
<dbReference type="PANTHER" id="PTHR45527:SF1">
    <property type="entry name" value="FATTY ACID SYNTHASE"/>
    <property type="match status" value="1"/>
</dbReference>
<evidence type="ECO:0008006" key="5">
    <source>
        <dbReference type="Google" id="ProtNLM"/>
    </source>
</evidence>
<proteinExistence type="predicted"/>